<proteinExistence type="predicted"/>
<dbReference type="eggNOG" id="ENOG50348DG">
    <property type="taxonomic scope" value="Bacteria"/>
</dbReference>
<name>D2NUB1_ROTMD</name>
<gene>
    <name evidence="2" type="ordered locus">RMDY18_14050</name>
</gene>
<dbReference type="EMBL" id="AP011540">
    <property type="protein sequence ID" value="BAI65237.1"/>
    <property type="molecule type" value="Genomic_DNA"/>
</dbReference>
<dbReference type="KEGG" id="rmu:RMDY18_14050"/>
<protein>
    <submittedName>
        <fullName evidence="2">Uncharacterized protein</fullName>
    </submittedName>
</protein>
<reference evidence="3" key="1">
    <citation type="submission" date="2009-07" db="EMBL/GenBank/DDBJ databases">
        <title>Complete genome sequence of Rothia mucilaginosa DJ.</title>
        <authorList>
            <person name="Yamane K."/>
            <person name="Nambu T."/>
            <person name="Mashimo C."/>
            <person name="Sugimori C."/>
            <person name="Yamanaka T."/>
            <person name="Leung K."/>
            <person name="Fukushima H."/>
        </authorList>
    </citation>
    <scope>NUCLEOTIDE SEQUENCE [LARGE SCALE GENOMIC DNA]</scope>
    <source>
        <strain evidence="3">DY-18</strain>
    </source>
</reference>
<feature type="transmembrane region" description="Helical" evidence="1">
    <location>
        <begin position="49"/>
        <end position="73"/>
    </location>
</feature>
<keyword evidence="1" id="KW-0812">Transmembrane</keyword>
<accession>D2NUB1</accession>
<reference evidence="2 3" key="3">
    <citation type="journal article" date="2010" name="Sequencing">
        <title>Complete Genome Sequence of Rothia mucilaginosa DY-18: A Clinical Isolate with Dense Meshwork-Like Structures from a Persistent Apical Periodontitis Lesion.</title>
        <authorList>
            <person name="Yamane K."/>
            <person name="Nambu T."/>
            <person name="Yamanaka T."/>
            <person name="Mashimo C."/>
            <person name="Sugimori C."/>
            <person name="Leung K.-P."/>
            <person name="Fukushima H."/>
        </authorList>
    </citation>
    <scope>NUCLEOTIDE SEQUENCE [LARGE SCALE GENOMIC DNA]</scope>
    <source>
        <strain evidence="2 3">DY-18</strain>
    </source>
</reference>
<sequence>MRTGRTRTVLGVRLSCHVVGVYLCGQLHVLDQRGVRGGTGDEQACFFKLLAVLIVHLVAVAVTLCNLGCAVGLSNLRAGNEVCLVQAQAHGAAQVACTFDELLLLFDGCDDRYGGFRVELGGGCFAQAQYVACVLDDHGLQAEADAQGRNLVLACVLEGTDLAIQAADAEAAGHEDCVHVAQLVVCIFVGCAQVGCNPLDVDLHVVCEAAGTQSLGDRQVCVGQVDVLTDQANVDLCCGAVHCVEQAVPLGEVRCGCLNAEVVEDVVVELLAVQSLGDVVDAGCVSAGDDCVAVHVACVTNLDTVRYGDLTLTAQDQTVRLDAQAAQCCDGVLGRLGLELAGGADEGHQGDVQEEDVLAANIAAYLACCLHKGQGLDIADGTTDFGDDDVGCIVNFRCVTHAGLDFVGNVRDDLDGVAEVFAAAFLCDNGGVDLTGGHVSGLVEVFVQEALVVSDVEVGFSTVVGDKDFTVLEGVHRTGVDVQVGVELLHGHREATCAKKLTEGRGRQALTERRCNAAGYENLAGYLVVRGRVQSVIFFIHHGIQAYHFLVCYPSRGFCRERILSGGFPSPICPYHHCKRSRGFIIPAAPCRSRCRNILRVSHIL</sequence>
<reference evidence="2 3" key="2">
    <citation type="journal article" date="2010" name="J Osaka Dent Univ">
        <title>Isolation and identification of Rothia mucilaginosa from persistent apical periodontitis lesions.</title>
        <authorList>
            <person name="Yamane K."/>
            <person name="Yoshida M."/>
            <person name="Fujihira T."/>
            <person name="Baba T."/>
            <person name="Tsuji N."/>
            <person name="Hayashi H."/>
            <person name="Sugimori C."/>
            <person name="Yamanaka T."/>
            <person name="Mashimo C."/>
            <person name="Nambu T."/>
            <person name="Kawai H."/>
            <person name="Fukushima H."/>
        </authorList>
    </citation>
    <scope>NUCLEOTIDE SEQUENCE [LARGE SCALE GENOMIC DNA]</scope>
    <source>
        <strain evidence="2 3">DY-18</strain>
    </source>
</reference>
<dbReference type="AlphaFoldDB" id="D2NUB1"/>
<dbReference type="Proteomes" id="UP000001883">
    <property type="component" value="Chromosome"/>
</dbReference>
<dbReference type="AntiFam" id="ANF00280">
    <property type="entry name" value="Spurious ORF (shadow ORF of PyrG)"/>
</dbReference>
<organism evidence="2 3">
    <name type="scientific">Rothia mucilaginosa (strain DY-18)</name>
    <name type="common">Stomatococcus mucilaginosus</name>
    <dbReference type="NCBI Taxonomy" id="680646"/>
    <lineage>
        <taxon>Bacteria</taxon>
        <taxon>Bacillati</taxon>
        <taxon>Actinomycetota</taxon>
        <taxon>Actinomycetes</taxon>
        <taxon>Micrococcales</taxon>
        <taxon>Micrococcaceae</taxon>
        <taxon>Rothia</taxon>
    </lineage>
</organism>
<evidence type="ECO:0000256" key="1">
    <source>
        <dbReference type="SAM" id="Phobius"/>
    </source>
</evidence>
<keyword evidence="1" id="KW-0472">Membrane</keyword>
<dbReference type="HOGENOM" id="CLU_451191_0_0_11"/>
<evidence type="ECO:0000313" key="2">
    <source>
        <dbReference type="EMBL" id="BAI65237.1"/>
    </source>
</evidence>
<keyword evidence="1" id="KW-1133">Transmembrane helix</keyword>
<keyword evidence="3" id="KW-1185">Reference proteome</keyword>
<evidence type="ECO:0000313" key="3">
    <source>
        <dbReference type="Proteomes" id="UP000001883"/>
    </source>
</evidence>